<feature type="transmembrane region" description="Helical" evidence="2">
    <location>
        <begin position="29"/>
        <end position="46"/>
    </location>
</feature>
<evidence type="ECO:0000313" key="4">
    <source>
        <dbReference type="Proteomes" id="UP000177112"/>
    </source>
</evidence>
<dbReference type="Proteomes" id="UP000177112">
    <property type="component" value="Unassembled WGS sequence"/>
</dbReference>
<gene>
    <name evidence="3" type="ORF">A3B84_00085</name>
</gene>
<sequence length="87" mass="9908">MSKIKITFALGVWVAILPYLGFPYSLKNILFSITGLGIIYLGYLSYNDSKTGEIKEETFDNFSENSGFNENKTDTQEQIDLNKEEIK</sequence>
<organism evidence="3 4">
    <name type="scientific">Candidatus Nomurabacteria bacterium RIFCSPHIGHO2_02_FULL_35_13</name>
    <dbReference type="NCBI Taxonomy" id="1801748"/>
    <lineage>
        <taxon>Bacteria</taxon>
        <taxon>Candidatus Nomuraibacteriota</taxon>
    </lineage>
</organism>
<dbReference type="STRING" id="1801748.A3B84_00085"/>
<keyword evidence="2" id="KW-0812">Transmembrane</keyword>
<proteinExistence type="predicted"/>
<feature type="region of interest" description="Disordered" evidence="1">
    <location>
        <begin position="63"/>
        <end position="87"/>
    </location>
</feature>
<evidence type="ECO:0000313" key="3">
    <source>
        <dbReference type="EMBL" id="OGI71640.1"/>
    </source>
</evidence>
<protein>
    <submittedName>
        <fullName evidence="3">Uncharacterized protein</fullName>
    </submittedName>
</protein>
<keyword evidence="2" id="KW-0472">Membrane</keyword>
<keyword evidence="2" id="KW-1133">Transmembrane helix</keyword>
<dbReference type="AlphaFoldDB" id="A0A1F6VPR1"/>
<dbReference type="EMBL" id="MFTY01000004">
    <property type="protein sequence ID" value="OGI71640.1"/>
    <property type="molecule type" value="Genomic_DNA"/>
</dbReference>
<comment type="caution">
    <text evidence="3">The sequence shown here is derived from an EMBL/GenBank/DDBJ whole genome shotgun (WGS) entry which is preliminary data.</text>
</comment>
<name>A0A1F6VPR1_9BACT</name>
<evidence type="ECO:0000256" key="2">
    <source>
        <dbReference type="SAM" id="Phobius"/>
    </source>
</evidence>
<feature type="compositionally biased region" description="Basic and acidic residues" evidence="1">
    <location>
        <begin position="71"/>
        <end position="87"/>
    </location>
</feature>
<evidence type="ECO:0000256" key="1">
    <source>
        <dbReference type="SAM" id="MobiDB-lite"/>
    </source>
</evidence>
<feature type="transmembrane region" description="Helical" evidence="2">
    <location>
        <begin position="6"/>
        <end position="22"/>
    </location>
</feature>
<reference evidence="3 4" key="1">
    <citation type="journal article" date="2016" name="Nat. Commun.">
        <title>Thousands of microbial genomes shed light on interconnected biogeochemical processes in an aquifer system.</title>
        <authorList>
            <person name="Anantharaman K."/>
            <person name="Brown C.T."/>
            <person name="Hug L.A."/>
            <person name="Sharon I."/>
            <person name="Castelle C.J."/>
            <person name="Probst A.J."/>
            <person name="Thomas B.C."/>
            <person name="Singh A."/>
            <person name="Wilkins M.J."/>
            <person name="Karaoz U."/>
            <person name="Brodie E.L."/>
            <person name="Williams K.H."/>
            <person name="Hubbard S.S."/>
            <person name="Banfield J.F."/>
        </authorList>
    </citation>
    <scope>NUCLEOTIDE SEQUENCE [LARGE SCALE GENOMIC DNA]</scope>
</reference>
<accession>A0A1F6VPR1</accession>